<dbReference type="Pfam" id="PF13855">
    <property type="entry name" value="LRR_8"/>
    <property type="match status" value="5"/>
</dbReference>
<evidence type="ECO:0008006" key="7">
    <source>
        <dbReference type="Google" id="ProtNLM"/>
    </source>
</evidence>
<dbReference type="InterPro" id="IPR003591">
    <property type="entry name" value="Leu-rich_rpt_typical-subtyp"/>
</dbReference>
<dbReference type="OrthoDB" id="2013775at2759"/>
<keyword evidence="6" id="KW-1185">Reference proteome</keyword>
<dbReference type="EMBL" id="CAACVG010009542">
    <property type="protein sequence ID" value="VEN53503.1"/>
    <property type="molecule type" value="Genomic_DNA"/>
</dbReference>
<dbReference type="Proteomes" id="UP000410492">
    <property type="component" value="Unassembled WGS sequence"/>
</dbReference>
<keyword evidence="1" id="KW-0433">Leucine-rich repeat</keyword>
<feature type="chain" id="PRO_5025070596" description="LRRCT domain-containing protein" evidence="4">
    <location>
        <begin position="21"/>
        <end position="913"/>
    </location>
</feature>
<dbReference type="GO" id="GO:0031012">
    <property type="term" value="C:extracellular matrix"/>
    <property type="evidence" value="ECO:0007669"/>
    <property type="project" value="TreeGrafter"/>
</dbReference>
<reference evidence="5 6" key="1">
    <citation type="submission" date="2019-01" db="EMBL/GenBank/DDBJ databases">
        <authorList>
            <person name="Sayadi A."/>
        </authorList>
    </citation>
    <scope>NUCLEOTIDE SEQUENCE [LARGE SCALE GENOMIC DNA]</scope>
</reference>
<feature type="signal peptide" evidence="4">
    <location>
        <begin position="1"/>
        <end position="20"/>
    </location>
</feature>
<dbReference type="PANTHER" id="PTHR24373:SF370">
    <property type="entry name" value="FISH-LIPS, ISOFORM E"/>
    <property type="match status" value="1"/>
</dbReference>
<proteinExistence type="predicted"/>
<dbReference type="PROSITE" id="PS51450">
    <property type="entry name" value="LRR"/>
    <property type="match status" value="7"/>
</dbReference>
<dbReference type="InterPro" id="IPR050328">
    <property type="entry name" value="Dev_Immune_Receptor"/>
</dbReference>
<gene>
    <name evidence="5" type="ORF">CALMAC_LOCUS13290</name>
</gene>
<evidence type="ECO:0000256" key="4">
    <source>
        <dbReference type="SAM" id="SignalP"/>
    </source>
</evidence>
<sequence>MLKNIVLLWAILMRATYCNAGCYLELPSFVCEEIKWDDFYNEFFSIIPLDDIPNLHSITITNSEVPTIEYFPQLHEYSNITEIAILNSSLEHVNEGAFKAIEHLDTLDLSHNSLKNINFLQSVPTTLKRINLSYNQIVYMDNVFHNLKDLKHLSMSHNNLSIVDLNNTVGIPNLDLSSNNISALIGAAVEYRYCKLDLSYNSLKTFSEEELLITADSLDVSYNKIKQIKAPHTLELSYSGNKGFNFQLGKLERFVLTGTSIPKLKESIMDLKFMQKGVLQLSNCSITKISRNYFHDFNVEHLNLSYNNIKFIEESTFSRCEFTSIDLSYSQLKTAQYAFDNVSSDYIYLNNNNITNAKNIFSSVVLYELHLSHNPIKVLFKSTFAGCLKTEVLNLSNCQIEFIERNSFEGLTDLRQLDLSNNAITILEPGTFQHLPVQELTLGGNRIHTLRNRSFHNMADLRMLNLSDLGVSELESHTFFNLPALETIDLSSNSVNAIPEELFVNCEKLQELFLHGNPITSLAPFSNKLKINLMTLSFANSMLAHRIQNINLKEIKIIDSHMPVLKNGSFKGLYNLYDLNFQNILVDEIESGAFETLYNLKELNCTELFNTTKNIRFGTFKGLRSLEMLALSELSIETLESGAFIGLNSLKELFLDHNNISELNKSSFVGLDSLKNLDLSYNSIGSILKEMFDGIVALKALYLEYNNISSINADSFNELPLLEKLYINGNQLQVLDKDLFAHNSKLAVLYIQENKIKELPVGIFQYLTELEVLNVSSNKLAIISIGTFSNLRSLRILDLSSNDLVTLEHASAFYSAKKLEKLYLDNNHLKLFDFDRLLTNLKSIKYMGISANKWQCNNLSHVIETLSRHGVSYNENIKAPMYDNDNIDGIGCIDICKFVYCSHENIEDTLHYY</sequence>
<dbReference type="PRINTS" id="PR00019">
    <property type="entry name" value="LEURICHRPT"/>
</dbReference>
<evidence type="ECO:0000256" key="2">
    <source>
        <dbReference type="ARBA" id="ARBA00022729"/>
    </source>
</evidence>
<dbReference type="PANTHER" id="PTHR24373">
    <property type="entry name" value="SLIT RELATED LEUCINE-RICH REPEAT NEURONAL PROTEIN"/>
    <property type="match status" value="1"/>
</dbReference>
<evidence type="ECO:0000313" key="5">
    <source>
        <dbReference type="EMBL" id="VEN53503.1"/>
    </source>
</evidence>
<dbReference type="InterPro" id="IPR001611">
    <property type="entry name" value="Leu-rich_rpt"/>
</dbReference>
<accession>A0A653D045</accession>
<dbReference type="InterPro" id="IPR026906">
    <property type="entry name" value="LRR_5"/>
</dbReference>
<keyword evidence="2 4" id="KW-0732">Signal</keyword>
<keyword evidence="3" id="KW-0677">Repeat</keyword>
<dbReference type="InterPro" id="IPR032675">
    <property type="entry name" value="LRR_dom_sf"/>
</dbReference>
<dbReference type="Pfam" id="PF13306">
    <property type="entry name" value="LRR_5"/>
    <property type="match status" value="2"/>
</dbReference>
<evidence type="ECO:0000313" key="6">
    <source>
        <dbReference type="Proteomes" id="UP000410492"/>
    </source>
</evidence>
<dbReference type="Gene3D" id="3.80.10.10">
    <property type="entry name" value="Ribonuclease Inhibitor"/>
    <property type="match status" value="7"/>
</dbReference>
<evidence type="ECO:0000256" key="3">
    <source>
        <dbReference type="ARBA" id="ARBA00022737"/>
    </source>
</evidence>
<dbReference type="SMART" id="SM00365">
    <property type="entry name" value="LRR_SD22"/>
    <property type="match status" value="9"/>
</dbReference>
<protein>
    <recommendedName>
        <fullName evidence="7">LRRCT domain-containing protein</fullName>
    </recommendedName>
</protein>
<evidence type="ECO:0000256" key="1">
    <source>
        <dbReference type="ARBA" id="ARBA00022614"/>
    </source>
</evidence>
<dbReference type="GO" id="GO:0005615">
    <property type="term" value="C:extracellular space"/>
    <property type="evidence" value="ECO:0007669"/>
    <property type="project" value="TreeGrafter"/>
</dbReference>
<dbReference type="SUPFAM" id="SSF52058">
    <property type="entry name" value="L domain-like"/>
    <property type="match status" value="3"/>
</dbReference>
<organism evidence="5 6">
    <name type="scientific">Callosobruchus maculatus</name>
    <name type="common">Southern cowpea weevil</name>
    <name type="synonym">Pulse bruchid</name>
    <dbReference type="NCBI Taxonomy" id="64391"/>
    <lineage>
        <taxon>Eukaryota</taxon>
        <taxon>Metazoa</taxon>
        <taxon>Ecdysozoa</taxon>
        <taxon>Arthropoda</taxon>
        <taxon>Hexapoda</taxon>
        <taxon>Insecta</taxon>
        <taxon>Pterygota</taxon>
        <taxon>Neoptera</taxon>
        <taxon>Endopterygota</taxon>
        <taxon>Coleoptera</taxon>
        <taxon>Polyphaga</taxon>
        <taxon>Cucujiformia</taxon>
        <taxon>Chrysomeloidea</taxon>
        <taxon>Chrysomelidae</taxon>
        <taxon>Bruchinae</taxon>
        <taxon>Bruchini</taxon>
        <taxon>Callosobruchus</taxon>
    </lineage>
</organism>
<name>A0A653D045_CALMS</name>
<dbReference type="FunFam" id="3.80.10.10:FF:001164">
    <property type="entry name" value="GH01279p"/>
    <property type="match status" value="1"/>
</dbReference>
<dbReference type="SMART" id="SM00369">
    <property type="entry name" value="LRR_TYP"/>
    <property type="match status" value="18"/>
</dbReference>
<dbReference type="AlphaFoldDB" id="A0A653D045"/>